<accession>A0A8J2VSB9</accession>
<dbReference type="PROSITE" id="PS51318">
    <property type="entry name" value="TAT"/>
    <property type="match status" value="1"/>
</dbReference>
<name>A0A8J2VSB9_9BACL</name>
<dbReference type="GO" id="GO:0046872">
    <property type="term" value="F:metal ion binding"/>
    <property type="evidence" value="ECO:0007669"/>
    <property type="project" value="UniProtKB-KW"/>
</dbReference>
<evidence type="ECO:0000256" key="11">
    <source>
        <dbReference type="ARBA" id="ARBA00055683"/>
    </source>
</evidence>
<evidence type="ECO:0000256" key="5">
    <source>
        <dbReference type="ARBA" id="ARBA00022982"/>
    </source>
</evidence>
<keyword evidence="19" id="KW-1185">Reference proteome</keyword>
<dbReference type="PRINTS" id="PR00162">
    <property type="entry name" value="RIESKE"/>
</dbReference>
<protein>
    <recommendedName>
        <fullName evidence="13">Menaquinol:cytochrome c reductase iron-sulfur subunit</fullName>
    </recommendedName>
    <alternativeName>
        <fullName evidence="15">Cytochrome bc complex, iron-sulfur subunit</fullName>
    </alternativeName>
    <alternativeName>
        <fullName evidence="14">Rieske iron-sulfur protein QcrA</fullName>
    </alternativeName>
</protein>
<dbReference type="GO" id="GO:0051537">
    <property type="term" value="F:2 iron, 2 sulfur cluster binding"/>
    <property type="evidence" value="ECO:0007669"/>
    <property type="project" value="UniProtKB-KW"/>
</dbReference>
<evidence type="ECO:0000256" key="9">
    <source>
        <dbReference type="ARBA" id="ARBA00023157"/>
    </source>
</evidence>
<keyword evidence="7" id="KW-0408">Iron</keyword>
<keyword evidence="4" id="KW-0479">Metal-binding</keyword>
<dbReference type="AlphaFoldDB" id="A0A8J2VSB9"/>
<evidence type="ECO:0000256" key="16">
    <source>
        <dbReference type="SAM" id="Phobius"/>
    </source>
</evidence>
<evidence type="ECO:0000256" key="8">
    <source>
        <dbReference type="ARBA" id="ARBA00023014"/>
    </source>
</evidence>
<keyword evidence="9" id="KW-1015">Disulfide bond</keyword>
<keyword evidence="2" id="KW-0813">Transport</keyword>
<keyword evidence="16" id="KW-1133">Transmembrane helix</keyword>
<organism evidence="18 19">
    <name type="scientific">Pullulanibacillus camelliae</name>
    <dbReference type="NCBI Taxonomy" id="1707096"/>
    <lineage>
        <taxon>Bacteria</taxon>
        <taxon>Bacillati</taxon>
        <taxon>Bacillota</taxon>
        <taxon>Bacilli</taxon>
        <taxon>Bacillales</taxon>
        <taxon>Sporolactobacillaceae</taxon>
        <taxon>Pullulanibacillus</taxon>
    </lineage>
</organism>
<dbReference type="CDD" id="cd03467">
    <property type="entry name" value="Rieske"/>
    <property type="match status" value="1"/>
</dbReference>
<reference evidence="18" key="1">
    <citation type="journal article" date="2014" name="Int. J. Syst. Evol. Microbiol.">
        <title>Complete genome sequence of Corynebacterium casei LMG S-19264T (=DSM 44701T), isolated from a smear-ripened cheese.</title>
        <authorList>
            <consortium name="US DOE Joint Genome Institute (JGI-PGF)"/>
            <person name="Walter F."/>
            <person name="Albersmeier A."/>
            <person name="Kalinowski J."/>
            <person name="Ruckert C."/>
        </authorList>
    </citation>
    <scope>NUCLEOTIDE SEQUENCE</scope>
    <source>
        <strain evidence="18">CGMCC 1.15371</strain>
    </source>
</reference>
<dbReference type="InterPro" id="IPR014349">
    <property type="entry name" value="Rieske_Fe-S_prot"/>
</dbReference>
<evidence type="ECO:0000256" key="2">
    <source>
        <dbReference type="ARBA" id="ARBA00022448"/>
    </source>
</evidence>
<evidence type="ECO:0000256" key="4">
    <source>
        <dbReference type="ARBA" id="ARBA00022723"/>
    </source>
</evidence>
<dbReference type="SUPFAM" id="SSF50022">
    <property type="entry name" value="ISP domain"/>
    <property type="match status" value="1"/>
</dbReference>
<keyword evidence="6" id="KW-0560">Oxidoreductase</keyword>
<evidence type="ECO:0000256" key="7">
    <source>
        <dbReference type="ARBA" id="ARBA00023004"/>
    </source>
</evidence>
<comment type="function">
    <text evidence="11">Component of the menaquinol:cytochrome c reductase complex. The Rieske protein is a high potential 2Fe-2S protein.</text>
</comment>
<dbReference type="RefSeq" id="WP_188692164.1">
    <property type="nucleotide sequence ID" value="NZ_BMIR01000006.1"/>
</dbReference>
<comment type="cofactor">
    <cofactor evidence="10">
        <name>[2Fe-2S] cluster</name>
        <dbReference type="ChEBI" id="CHEBI:190135"/>
    </cofactor>
</comment>
<keyword evidence="8" id="KW-0411">Iron-sulfur</keyword>
<proteinExistence type="inferred from homology"/>
<dbReference type="Proteomes" id="UP000628775">
    <property type="component" value="Unassembled WGS sequence"/>
</dbReference>
<evidence type="ECO:0000313" key="19">
    <source>
        <dbReference type="Proteomes" id="UP000628775"/>
    </source>
</evidence>
<evidence type="ECO:0000256" key="10">
    <source>
        <dbReference type="ARBA" id="ARBA00034078"/>
    </source>
</evidence>
<evidence type="ECO:0000256" key="15">
    <source>
        <dbReference type="ARBA" id="ARBA00076330"/>
    </source>
</evidence>
<evidence type="ECO:0000256" key="3">
    <source>
        <dbReference type="ARBA" id="ARBA00022714"/>
    </source>
</evidence>
<comment type="subunit">
    <text evidence="12">The main subunits of the menaquinol:cytochrome c complex are a Rieske-type iron-sulfur protein (QcrA), a cytochrome b (QcrB) and a cytochrome c (QcrC).</text>
</comment>
<dbReference type="InterPro" id="IPR017941">
    <property type="entry name" value="Rieske_2Fe-2S"/>
</dbReference>
<comment type="caution">
    <text evidence="18">The sequence shown here is derived from an EMBL/GenBank/DDBJ whole genome shotgun (WGS) entry which is preliminary data.</text>
</comment>
<dbReference type="GO" id="GO:0016705">
    <property type="term" value="F:oxidoreductase activity, acting on paired donors, with incorporation or reduction of molecular oxygen"/>
    <property type="evidence" value="ECO:0007669"/>
    <property type="project" value="UniProtKB-ARBA"/>
</dbReference>
<evidence type="ECO:0000313" key="18">
    <source>
        <dbReference type="EMBL" id="GGE38869.1"/>
    </source>
</evidence>
<evidence type="ECO:0000256" key="14">
    <source>
        <dbReference type="ARBA" id="ARBA00075320"/>
    </source>
</evidence>
<reference evidence="18" key="2">
    <citation type="submission" date="2020-09" db="EMBL/GenBank/DDBJ databases">
        <authorList>
            <person name="Sun Q."/>
            <person name="Zhou Y."/>
        </authorList>
    </citation>
    <scope>NUCLEOTIDE SEQUENCE</scope>
    <source>
        <strain evidence="18">CGMCC 1.15371</strain>
    </source>
</reference>
<dbReference type="Gene3D" id="2.102.10.10">
    <property type="entry name" value="Rieske [2Fe-2S] iron-sulphur domain"/>
    <property type="match status" value="1"/>
</dbReference>
<evidence type="ECO:0000256" key="13">
    <source>
        <dbReference type="ARBA" id="ARBA00067741"/>
    </source>
</evidence>
<keyword evidence="16" id="KW-0472">Membrane</keyword>
<dbReference type="GO" id="GO:0004497">
    <property type="term" value="F:monooxygenase activity"/>
    <property type="evidence" value="ECO:0007669"/>
    <property type="project" value="UniProtKB-ARBA"/>
</dbReference>
<dbReference type="EMBL" id="BMIR01000006">
    <property type="protein sequence ID" value="GGE38869.1"/>
    <property type="molecule type" value="Genomic_DNA"/>
</dbReference>
<evidence type="ECO:0000259" key="17">
    <source>
        <dbReference type="PROSITE" id="PS51296"/>
    </source>
</evidence>
<dbReference type="FunFam" id="2.102.10.10:FF:000006">
    <property type="entry name" value="Menaquinol-cytochrome c reductase, iron-sulfur subunit"/>
    <property type="match status" value="1"/>
</dbReference>
<dbReference type="InterPro" id="IPR005805">
    <property type="entry name" value="Rieske_Fe-S_prot_C"/>
</dbReference>
<dbReference type="PROSITE" id="PS51296">
    <property type="entry name" value="RIESKE"/>
    <property type="match status" value="1"/>
</dbReference>
<feature type="transmembrane region" description="Helical" evidence="16">
    <location>
        <begin position="12"/>
        <end position="34"/>
    </location>
</feature>
<keyword evidence="3" id="KW-0001">2Fe-2S</keyword>
<keyword evidence="16" id="KW-0812">Transmembrane</keyword>
<gene>
    <name evidence="18" type="ORF">GCM10011391_17090</name>
</gene>
<dbReference type="Pfam" id="PF00355">
    <property type="entry name" value="Rieske"/>
    <property type="match status" value="1"/>
</dbReference>
<sequence>MSKKEHDVSRRQFLNYTLMGVGGFMAAGIMSPLVRFAVDPLLKGKEGAKMVPVMDVKDITNEPQNKKFTVKKVDGWHKFDEQQIAYIFKKKNGDILALSPICTHLGCTVAWNDDPSHPNQFHCPCHGGRYTKTGINIPGTPPPAPLGVYKTQVKDGKLYLGEVISRGGS</sequence>
<evidence type="ECO:0000256" key="12">
    <source>
        <dbReference type="ARBA" id="ARBA00064458"/>
    </source>
</evidence>
<evidence type="ECO:0000256" key="1">
    <source>
        <dbReference type="ARBA" id="ARBA00010651"/>
    </source>
</evidence>
<dbReference type="InterPro" id="IPR006311">
    <property type="entry name" value="TAT_signal"/>
</dbReference>
<evidence type="ECO:0000256" key="6">
    <source>
        <dbReference type="ARBA" id="ARBA00023002"/>
    </source>
</evidence>
<comment type="similarity">
    <text evidence="1">Belongs to the Rieske iron-sulfur protein family.</text>
</comment>
<feature type="domain" description="Rieske" evidence="17">
    <location>
        <begin position="86"/>
        <end position="160"/>
    </location>
</feature>
<dbReference type="GO" id="GO:0016020">
    <property type="term" value="C:membrane"/>
    <property type="evidence" value="ECO:0007669"/>
    <property type="project" value="InterPro"/>
</dbReference>
<dbReference type="InterPro" id="IPR036922">
    <property type="entry name" value="Rieske_2Fe-2S_sf"/>
</dbReference>
<keyword evidence="5" id="KW-0249">Electron transport</keyword>
<dbReference type="PANTHER" id="PTHR10134">
    <property type="entry name" value="CYTOCHROME B-C1 COMPLEX SUBUNIT RIESKE, MITOCHONDRIAL"/>
    <property type="match status" value="1"/>
</dbReference>